<reference evidence="2" key="1">
    <citation type="journal article" date="2020" name="Stud. Mycol.">
        <title>101 Dothideomycetes genomes: a test case for predicting lifestyles and emergence of pathogens.</title>
        <authorList>
            <person name="Haridas S."/>
            <person name="Albert R."/>
            <person name="Binder M."/>
            <person name="Bloem J."/>
            <person name="Labutti K."/>
            <person name="Salamov A."/>
            <person name="Andreopoulos B."/>
            <person name="Baker S."/>
            <person name="Barry K."/>
            <person name="Bills G."/>
            <person name="Bluhm B."/>
            <person name="Cannon C."/>
            <person name="Castanera R."/>
            <person name="Culley D."/>
            <person name="Daum C."/>
            <person name="Ezra D."/>
            <person name="Gonzalez J."/>
            <person name="Henrissat B."/>
            <person name="Kuo A."/>
            <person name="Liang C."/>
            <person name="Lipzen A."/>
            <person name="Lutzoni F."/>
            <person name="Magnuson J."/>
            <person name="Mondo S."/>
            <person name="Nolan M."/>
            <person name="Ohm R."/>
            <person name="Pangilinan J."/>
            <person name="Park H.-J."/>
            <person name="Ramirez L."/>
            <person name="Alfaro M."/>
            <person name="Sun H."/>
            <person name="Tritt A."/>
            <person name="Yoshinaga Y."/>
            <person name="Zwiers L.-H."/>
            <person name="Turgeon B."/>
            <person name="Goodwin S."/>
            <person name="Spatafora J."/>
            <person name="Crous P."/>
            <person name="Grigoriev I."/>
        </authorList>
    </citation>
    <scope>NUCLEOTIDE SEQUENCE</scope>
    <source>
        <strain evidence="2">CBS 130266</strain>
    </source>
</reference>
<accession>A0A9P4U1E9</accession>
<gene>
    <name evidence="2" type="ORF">EJ08DRAFT_77831</name>
</gene>
<name>A0A9P4U1E9_9PEZI</name>
<evidence type="ECO:0000313" key="3">
    <source>
        <dbReference type="Proteomes" id="UP000800235"/>
    </source>
</evidence>
<feature type="compositionally biased region" description="Acidic residues" evidence="1">
    <location>
        <begin position="380"/>
        <end position="415"/>
    </location>
</feature>
<feature type="region of interest" description="Disordered" evidence="1">
    <location>
        <begin position="380"/>
        <end position="437"/>
    </location>
</feature>
<keyword evidence="3" id="KW-1185">Reference proteome</keyword>
<protein>
    <submittedName>
        <fullName evidence="2">Uncharacterized protein</fullName>
    </submittedName>
</protein>
<sequence length="437" mass="49930">MSKRRAPTQAFPARKRAPPASLVWPDCTCKSCDPSPWNARKHDENAEDKDAPFRSTKYKNVGLIVELPDVHCYDTHNLAEAVKGSVEELSVTGNNLSSREKAFNEWKAWMQIHRHDEADVMTGPRLSYLFALLNEMLFWGCLRNCSVVRRNDLTKAGSMKVGRTDTAKTRATKSPYNFKRPELKTRYPITVISMDPKSCGKDRGFRQDGNLKDKIKETPYIVSILLYEMCHAIIETYSCQGCHSADVKSGYGHQCTSKKCSKLYNINAGPSGHGRAFATMAKAIEDNSLRLLGFRVALRHLEDIRLELYEKDGWRPSECDGQNFFSEYDQEPILNLINVAIDAHTKSEKATVVKRTIDSAWKEFENSPNDDYVWEDNDYFEDENETVDAEQLEEGEHDEEGEQDEDAEQDEEGEQGEDHPSQEELDVEDGWSHRLRK</sequence>
<organism evidence="2 3">
    <name type="scientific">Tothia fuscella</name>
    <dbReference type="NCBI Taxonomy" id="1048955"/>
    <lineage>
        <taxon>Eukaryota</taxon>
        <taxon>Fungi</taxon>
        <taxon>Dikarya</taxon>
        <taxon>Ascomycota</taxon>
        <taxon>Pezizomycotina</taxon>
        <taxon>Dothideomycetes</taxon>
        <taxon>Pleosporomycetidae</taxon>
        <taxon>Venturiales</taxon>
        <taxon>Cylindrosympodiaceae</taxon>
        <taxon>Tothia</taxon>
    </lineage>
</organism>
<dbReference type="AlphaFoldDB" id="A0A9P4U1E9"/>
<comment type="caution">
    <text evidence="2">The sequence shown here is derived from an EMBL/GenBank/DDBJ whole genome shotgun (WGS) entry which is preliminary data.</text>
</comment>
<proteinExistence type="predicted"/>
<dbReference type="OrthoDB" id="3796964at2759"/>
<evidence type="ECO:0000256" key="1">
    <source>
        <dbReference type="SAM" id="MobiDB-lite"/>
    </source>
</evidence>
<dbReference type="EMBL" id="MU007021">
    <property type="protein sequence ID" value="KAF2433401.1"/>
    <property type="molecule type" value="Genomic_DNA"/>
</dbReference>
<evidence type="ECO:0000313" key="2">
    <source>
        <dbReference type="EMBL" id="KAF2433401.1"/>
    </source>
</evidence>
<dbReference type="Proteomes" id="UP000800235">
    <property type="component" value="Unassembled WGS sequence"/>
</dbReference>